<evidence type="ECO:0000256" key="4">
    <source>
        <dbReference type="PIRSR" id="PIRSR625650-1"/>
    </source>
</evidence>
<evidence type="ECO:0000256" key="1">
    <source>
        <dbReference type="ARBA" id="ARBA00008000"/>
    </source>
</evidence>
<evidence type="ECO:0000259" key="8">
    <source>
        <dbReference type="PROSITE" id="PS51387"/>
    </source>
</evidence>
<dbReference type="PANTHER" id="PTHR46568:SF1">
    <property type="entry name" value="ALKYLDIHYDROXYACETONEPHOSPHATE SYNTHASE, PEROXISOMAL"/>
    <property type="match status" value="1"/>
</dbReference>
<dbReference type="InterPro" id="IPR004113">
    <property type="entry name" value="FAD-bd_oxidored_4_C"/>
</dbReference>
<keyword evidence="2" id="KW-0285">Flavoprotein</keyword>
<dbReference type="PANTHER" id="PTHR46568">
    <property type="entry name" value="ALKYLDIHYDROXYACETONEPHOSPHATE SYNTHASE, PEROXISOMAL"/>
    <property type="match status" value="1"/>
</dbReference>
<comment type="similarity">
    <text evidence="1">Belongs to the FAD-binding oxidoreductase/transferase type 4 family.</text>
</comment>
<sequence>MTAARLKHFGWGREGEGATREELDLVRQRYARRFGVSDFATRLAPPLEGLRLPPPRLTPPPALAACCRSEIYDRARHTYGKSFPDTVRGLAGEYGTAPDIVAYPRNEADIAAIMDWAGGAGAALIPFGAGSSVVGGVEARLEAGRYRGAVSLDLCHLDQVREVDPTSRAARIEGGVLGPALEAQLKPHGLTLRHFPQSFEYSTLGGWIATRSGGHYATLFTHIDDMVESLRVVTPTGVMETRRLPGSGAGPSPDRLFIGSEGILGVITSAWMRLQDRPRFRAGGALRFPSFYAAAKAVRALLQAGLYPANCRILDPEEAHNTGAGDGSAAIMVLAFESGDHPLEAAMKRALECCTDHGGTAEAPAAADAHRAGAAERWRTAFIRMPYLREHTTGWGVIADTFETAITWDRFEAFHAAVKSATEAAILQATGRPGQVTCRFTHAYPDGPAPYFSFHALGAPERLMEQWQTIKDAAGAALIASGGTITHHHAVGRDHRPWYDQERPDLFAAALRAAKQTLDPHRILNPGVLIDPA</sequence>
<feature type="domain" description="FAD-binding PCMH-type" evidence="8">
    <location>
        <begin position="94"/>
        <end position="277"/>
    </location>
</feature>
<dbReference type="EMBL" id="DTQM01000003">
    <property type="protein sequence ID" value="HGC41636.1"/>
    <property type="molecule type" value="Genomic_DNA"/>
</dbReference>
<dbReference type="InterPro" id="IPR025650">
    <property type="entry name" value="Alkyl-DHAP_Synthase"/>
</dbReference>
<dbReference type="Gene3D" id="3.30.300.330">
    <property type="match status" value="1"/>
</dbReference>
<dbReference type="SUPFAM" id="SSF55103">
    <property type="entry name" value="FAD-linked oxidases, C-terminal domain"/>
    <property type="match status" value="1"/>
</dbReference>
<dbReference type="InterPro" id="IPR006094">
    <property type="entry name" value="Oxid_FAD_bind_N"/>
</dbReference>
<feature type="binding site" evidence="6">
    <location>
        <begin position="126"/>
        <end position="132"/>
    </location>
    <ligand>
        <name>FAD</name>
        <dbReference type="ChEBI" id="CHEBI:57692"/>
    </ligand>
</feature>
<dbReference type="PROSITE" id="PS51387">
    <property type="entry name" value="FAD_PCMH"/>
    <property type="match status" value="1"/>
</dbReference>
<dbReference type="SUPFAM" id="SSF56176">
    <property type="entry name" value="FAD-binding/transporter-associated domain-like"/>
    <property type="match status" value="1"/>
</dbReference>
<organism evidence="9">
    <name type="scientific">Acidicaldus sp</name>
    <dbReference type="NCBI Taxonomy" id="1872105"/>
    <lineage>
        <taxon>Bacteria</taxon>
        <taxon>Pseudomonadati</taxon>
        <taxon>Pseudomonadota</taxon>
        <taxon>Alphaproteobacteria</taxon>
        <taxon>Acetobacterales</taxon>
        <taxon>Acetobacteraceae</taxon>
        <taxon>Acidicaldus</taxon>
    </lineage>
</organism>
<keyword evidence="3 6" id="KW-0274">FAD</keyword>
<name>A0A8J4M471_9PROT</name>
<dbReference type="GO" id="GO:0008610">
    <property type="term" value="P:lipid biosynthetic process"/>
    <property type="evidence" value="ECO:0007669"/>
    <property type="project" value="InterPro"/>
</dbReference>
<dbReference type="GO" id="GO:0008609">
    <property type="term" value="F:alkylglycerone-phosphate synthase activity"/>
    <property type="evidence" value="ECO:0007669"/>
    <property type="project" value="InterPro"/>
</dbReference>
<dbReference type="InterPro" id="IPR016164">
    <property type="entry name" value="FAD-linked_Oxase-like_C"/>
</dbReference>
<dbReference type="Pfam" id="PF02913">
    <property type="entry name" value="FAD-oxidase_C"/>
    <property type="match status" value="1"/>
</dbReference>
<gene>
    <name evidence="9" type="ORF">ENY07_00185</name>
</gene>
<evidence type="ECO:0000256" key="3">
    <source>
        <dbReference type="ARBA" id="ARBA00022827"/>
    </source>
</evidence>
<proteinExistence type="inferred from homology"/>
<evidence type="ECO:0000313" key="9">
    <source>
        <dbReference type="EMBL" id="HGC41636.1"/>
    </source>
</evidence>
<protein>
    <submittedName>
        <fullName evidence="9">FAD-binding oxidoreductase</fullName>
    </submittedName>
</protein>
<dbReference type="Gene3D" id="3.30.465.10">
    <property type="match status" value="1"/>
</dbReference>
<reference evidence="9" key="1">
    <citation type="journal article" date="2020" name="mSystems">
        <title>Genome- and Community-Level Interaction Insights into Carbon Utilization and Element Cycling Functions of Hydrothermarchaeota in Hydrothermal Sediment.</title>
        <authorList>
            <person name="Zhou Z."/>
            <person name="Liu Y."/>
            <person name="Xu W."/>
            <person name="Pan J."/>
            <person name="Luo Z.H."/>
            <person name="Li M."/>
        </authorList>
    </citation>
    <scope>NUCLEOTIDE SEQUENCE</scope>
    <source>
        <strain evidence="9">SpSt-997</strain>
    </source>
</reference>
<feature type="active site" description="Proton donor/acceptor" evidence="4">
    <location>
        <position position="451"/>
    </location>
</feature>
<dbReference type="AlphaFoldDB" id="A0A8J4M471"/>
<evidence type="ECO:0000256" key="6">
    <source>
        <dbReference type="PIRSR" id="PIRSR625650-3"/>
    </source>
</evidence>
<dbReference type="InterPro" id="IPR016166">
    <property type="entry name" value="FAD-bd_PCMH"/>
</dbReference>
<dbReference type="InterPro" id="IPR036318">
    <property type="entry name" value="FAD-bd_PCMH-like_sf"/>
</dbReference>
<feature type="site" description="Important for enzyme activity" evidence="7">
    <location>
        <position position="312"/>
    </location>
</feature>
<comment type="caution">
    <text evidence="9">The sequence shown here is derived from an EMBL/GenBank/DDBJ whole genome shotgun (WGS) entry which is preliminary data.</text>
</comment>
<evidence type="ECO:0000256" key="2">
    <source>
        <dbReference type="ARBA" id="ARBA00022630"/>
    </source>
</evidence>
<feature type="binding site" evidence="6">
    <location>
        <begin position="261"/>
        <end position="267"/>
    </location>
    <ligand>
        <name>FAD</name>
        <dbReference type="ChEBI" id="CHEBI:57692"/>
    </ligand>
</feature>
<evidence type="ECO:0000256" key="7">
    <source>
        <dbReference type="PIRSR" id="PIRSR625650-4"/>
    </source>
</evidence>
<comment type="cofactor">
    <cofactor evidence="6">
        <name>FAD</name>
        <dbReference type="ChEBI" id="CHEBI:57692"/>
    </cofactor>
</comment>
<evidence type="ECO:0000256" key="5">
    <source>
        <dbReference type="PIRSR" id="PIRSR625650-2"/>
    </source>
</evidence>
<feature type="binding site" evidence="5">
    <location>
        <position position="389"/>
    </location>
    <ligand>
        <name>substrate</name>
    </ligand>
</feature>
<dbReference type="GO" id="GO:0071949">
    <property type="term" value="F:FAD binding"/>
    <property type="evidence" value="ECO:0007669"/>
    <property type="project" value="InterPro"/>
</dbReference>
<dbReference type="Pfam" id="PF01565">
    <property type="entry name" value="FAD_binding_4"/>
    <property type="match status" value="1"/>
</dbReference>
<dbReference type="InterPro" id="IPR016169">
    <property type="entry name" value="FAD-bd_PCMH_sub2"/>
</dbReference>
<accession>A0A8J4M471</accession>